<dbReference type="SUPFAM" id="SSF57850">
    <property type="entry name" value="RING/U-box"/>
    <property type="match status" value="1"/>
</dbReference>
<dbReference type="EC" id="2.3.2.27" evidence="2"/>
<dbReference type="GO" id="GO:0061630">
    <property type="term" value="F:ubiquitin protein ligase activity"/>
    <property type="evidence" value="ECO:0007669"/>
    <property type="project" value="UniProtKB-EC"/>
</dbReference>
<dbReference type="EMBL" id="CAKKNE010000006">
    <property type="protein sequence ID" value="CAH0379229.1"/>
    <property type="molecule type" value="Genomic_DNA"/>
</dbReference>
<evidence type="ECO:0000313" key="11">
    <source>
        <dbReference type="EMBL" id="CAH0379229.1"/>
    </source>
</evidence>
<organism evidence="11 12">
    <name type="scientific">Pelagomonas calceolata</name>
    <dbReference type="NCBI Taxonomy" id="35677"/>
    <lineage>
        <taxon>Eukaryota</taxon>
        <taxon>Sar</taxon>
        <taxon>Stramenopiles</taxon>
        <taxon>Ochrophyta</taxon>
        <taxon>Pelagophyceae</taxon>
        <taxon>Pelagomonadales</taxon>
        <taxon>Pelagomonadaceae</taxon>
        <taxon>Pelagomonas</taxon>
    </lineage>
</organism>
<feature type="compositionally biased region" description="Pro residues" evidence="9">
    <location>
        <begin position="82"/>
        <end position="92"/>
    </location>
</feature>
<sequence length="233" mass="24927">MLAAQLGMEEAARAEPRPAPRRATERARAEAAFAGGLADALPPRQERRRAGPDPAYAPVRRPRNVVAAGSLGDAFPARAAPAPQPRYPPPPRPSERAVAQSARPRPEPRSVLAGLALLGGALPANFSQADALPDSALTYDALLALDRPPEPSQAQRRAKKAAAARAVETTVHRKGAEPCECCICLDEFHDRERLSKLRCGHVFHSACIKKWLVHDLRCPTCRTDALGDDAPGG</sequence>
<evidence type="ECO:0000256" key="9">
    <source>
        <dbReference type="SAM" id="MobiDB-lite"/>
    </source>
</evidence>
<comment type="caution">
    <text evidence="11">The sequence shown here is derived from an EMBL/GenBank/DDBJ whole genome shotgun (WGS) entry which is preliminary data.</text>
</comment>
<name>A0A8J2X3N7_9STRA</name>
<dbReference type="Pfam" id="PF13639">
    <property type="entry name" value="zf-RING_2"/>
    <property type="match status" value="1"/>
</dbReference>
<dbReference type="InterPro" id="IPR045191">
    <property type="entry name" value="MBR1/2-like"/>
</dbReference>
<evidence type="ECO:0000259" key="10">
    <source>
        <dbReference type="PROSITE" id="PS50089"/>
    </source>
</evidence>
<dbReference type="GO" id="GO:0008270">
    <property type="term" value="F:zinc ion binding"/>
    <property type="evidence" value="ECO:0007669"/>
    <property type="project" value="UniProtKB-KW"/>
</dbReference>
<dbReference type="PANTHER" id="PTHR22937">
    <property type="entry name" value="E3 UBIQUITIN-PROTEIN LIGASE RNF165"/>
    <property type="match status" value="1"/>
</dbReference>
<keyword evidence="5 8" id="KW-0863">Zinc-finger</keyword>
<dbReference type="OrthoDB" id="272091at2759"/>
<evidence type="ECO:0000256" key="6">
    <source>
        <dbReference type="ARBA" id="ARBA00022786"/>
    </source>
</evidence>
<gene>
    <name evidence="11" type="ORF">PECAL_6P08340</name>
</gene>
<evidence type="ECO:0000256" key="1">
    <source>
        <dbReference type="ARBA" id="ARBA00000900"/>
    </source>
</evidence>
<accession>A0A8J2X3N7</accession>
<proteinExistence type="predicted"/>
<evidence type="ECO:0000256" key="2">
    <source>
        <dbReference type="ARBA" id="ARBA00012483"/>
    </source>
</evidence>
<feature type="compositionally biased region" description="Basic and acidic residues" evidence="9">
    <location>
        <begin position="10"/>
        <end position="29"/>
    </location>
</feature>
<evidence type="ECO:0000256" key="7">
    <source>
        <dbReference type="ARBA" id="ARBA00022833"/>
    </source>
</evidence>
<dbReference type="InterPro" id="IPR013083">
    <property type="entry name" value="Znf_RING/FYVE/PHD"/>
</dbReference>
<dbReference type="Proteomes" id="UP000789595">
    <property type="component" value="Unassembled WGS sequence"/>
</dbReference>
<feature type="domain" description="RING-type" evidence="10">
    <location>
        <begin position="181"/>
        <end position="222"/>
    </location>
</feature>
<feature type="region of interest" description="Disordered" evidence="9">
    <location>
        <begin position="1"/>
        <end position="107"/>
    </location>
</feature>
<evidence type="ECO:0000256" key="5">
    <source>
        <dbReference type="ARBA" id="ARBA00022771"/>
    </source>
</evidence>
<evidence type="ECO:0000313" key="12">
    <source>
        <dbReference type="Proteomes" id="UP000789595"/>
    </source>
</evidence>
<dbReference type="Gene3D" id="3.30.40.10">
    <property type="entry name" value="Zinc/RING finger domain, C3HC4 (zinc finger)"/>
    <property type="match status" value="1"/>
</dbReference>
<evidence type="ECO:0000256" key="4">
    <source>
        <dbReference type="ARBA" id="ARBA00022723"/>
    </source>
</evidence>
<keyword evidence="4" id="KW-0479">Metal-binding</keyword>
<reference evidence="11" key="1">
    <citation type="submission" date="2021-11" db="EMBL/GenBank/DDBJ databases">
        <authorList>
            <consortium name="Genoscope - CEA"/>
            <person name="William W."/>
        </authorList>
    </citation>
    <scope>NUCLEOTIDE SEQUENCE</scope>
</reference>
<keyword evidence="3" id="KW-0808">Transferase</keyword>
<dbReference type="AlphaFoldDB" id="A0A8J2X3N7"/>
<protein>
    <recommendedName>
        <fullName evidence="2">RING-type E3 ubiquitin transferase</fullName>
        <ecNumber evidence="2">2.3.2.27</ecNumber>
    </recommendedName>
</protein>
<dbReference type="SMART" id="SM00184">
    <property type="entry name" value="RING"/>
    <property type="match status" value="1"/>
</dbReference>
<keyword evidence="6" id="KW-0833">Ubl conjugation pathway</keyword>
<dbReference type="InterPro" id="IPR001841">
    <property type="entry name" value="Znf_RING"/>
</dbReference>
<keyword evidence="7" id="KW-0862">Zinc</keyword>
<keyword evidence="12" id="KW-1185">Reference proteome</keyword>
<evidence type="ECO:0000256" key="8">
    <source>
        <dbReference type="PROSITE-ProRule" id="PRU00175"/>
    </source>
</evidence>
<comment type="catalytic activity">
    <reaction evidence="1">
        <text>S-ubiquitinyl-[E2 ubiquitin-conjugating enzyme]-L-cysteine + [acceptor protein]-L-lysine = [E2 ubiquitin-conjugating enzyme]-L-cysteine + N(6)-ubiquitinyl-[acceptor protein]-L-lysine.</text>
        <dbReference type="EC" id="2.3.2.27"/>
    </reaction>
</comment>
<dbReference type="PANTHER" id="PTHR22937:SF65">
    <property type="entry name" value="E3 UBIQUITIN-PROTEIN LIGASE ARK2C"/>
    <property type="match status" value="1"/>
</dbReference>
<dbReference type="GO" id="GO:0005634">
    <property type="term" value="C:nucleus"/>
    <property type="evidence" value="ECO:0007669"/>
    <property type="project" value="TreeGrafter"/>
</dbReference>
<dbReference type="PROSITE" id="PS50089">
    <property type="entry name" value="ZF_RING_2"/>
    <property type="match status" value="1"/>
</dbReference>
<evidence type="ECO:0000256" key="3">
    <source>
        <dbReference type="ARBA" id="ARBA00022679"/>
    </source>
</evidence>